<feature type="chain" id="PRO_5039193180" evidence="1">
    <location>
        <begin position="23"/>
        <end position="180"/>
    </location>
</feature>
<dbReference type="AlphaFoldDB" id="A0A6P1YCL0"/>
<feature type="signal peptide" evidence="1">
    <location>
        <begin position="1"/>
        <end position="22"/>
    </location>
</feature>
<name>A0A6P1YCL0_9FIRM</name>
<evidence type="ECO:0000313" key="2">
    <source>
        <dbReference type="EMBL" id="QIB26854.1"/>
    </source>
</evidence>
<sequence>MKKIISLLIIVTTLFTFVGCYQQETSAPEIDVSMEDVIKAIKDQMAKDMIAAGAPEDIFKDGQLPKYMEIDLTSEDVQGQIAEMFNKEDIESGIVLQHMMNVKSDLVIILKAKDKNKVESLKASLEKIKEQQEKIWSQYLPDQYEKVKNNIIKINGNYLIYITWDTPENIETAFDNAFKK</sequence>
<dbReference type="Proteomes" id="UP000464452">
    <property type="component" value="Chromosome"/>
</dbReference>
<dbReference type="RefSeq" id="WP_163234817.1">
    <property type="nucleotide sequence ID" value="NZ_CP048617.1"/>
</dbReference>
<proteinExistence type="predicted"/>
<protein>
    <submittedName>
        <fullName evidence="2">DUF4358 domain-containing protein</fullName>
    </submittedName>
</protein>
<organism evidence="2 3">
    <name type="scientific">Caloranaerobacter azorensis</name>
    <dbReference type="NCBI Taxonomy" id="116090"/>
    <lineage>
        <taxon>Bacteria</taxon>
        <taxon>Bacillati</taxon>
        <taxon>Bacillota</taxon>
        <taxon>Tissierellia</taxon>
        <taxon>Tissierellales</taxon>
        <taxon>Thermohalobacteraceae</taxon>
        <taxon>Caloranaerobacter</taxon>
    </lineage>
</organism>
<keyword evidence="1" id="KW-0732">Signal</keyword>
<dbReference type="Pfam" id="PF14270">
    <property type="entry name" value="DUF4358"/>
    <property type="match status" value="1"/>
</dbReference>
<gene>
    <name evidence="2" type="ORF">G3A45_05825</name>
</gene>
<accession>A0A6P1YCL0</accession>
<reference evidence="2 3" key="1">
    <citation type="submission" date="2020-02" db="EMBL/GenBank/DDBJ databases">
        <title>Thermophilic hydrogen producing bacteria, Caloranaerobacter azorensis.</title>
        <authorList>
            <person name="Baek K."/>
        </authorList>
    </citation>
    <scope>NUCLEOTIDE SEQUENCE [LARGE SCALE GENOMIC DNA]</scope>
    <source>
        <strain evidence="2 3">T3-1</strain>
    </source>
</reference>
<evidence type="ECO:0000256" key="1">
    <source>
        <dbReference type="SAM" id="SignalP"/>
    </source>
</evidence>
<dbReference type="PROSITE" id="PS51257">
    <property type="entry name" value="PROKAR_LIPOPROTEIN"/>
    <property type="match status" value="1"/>
</dbReference>
<dbReference type="InterPro" id="IPR025648">
    <property type="entry name" value="DUF4358"/>
</dbReference>
<dbReference type="KEGG" id="cazo:G3A45_05825"/>
<evidence type="ECO:0000313" key="3">
    <source>
        <dbReference type="Proteomes" id="UP000464452"/>
    </source>
</evidence>
<dbReference type="EMBL" id="CP048617">
    <property type="protein sequence ID" value="QIB26854.1"/>
    <property type="molecule type" value="Genomic_DNA"/>
</dbReference>